<dbReference type="OrthoDB" id="213409at2"/>
<protein>
    <recommendedName>
        <fullName evidence="4">DUF885 domain-containing protein</fullName>
    </recommendedName>
</protein>
<feature type="signal peptide" evidence="1">
    <location>
        <begin position="1"/>
        <end position="23"/>
    </location>
</feature>
<accession>A0A2S8GKP9</accession>
<evidence type="ECO:0000313" key="2">
    <source>
        <dbReference type="EMBL" id="PQO45017.1"/>
    </source>
</evidence>
<proteinExistence type="predicted"/>
<feature type="chain" id="PRO_5015443514" description="DUF885 domain-containing protein" evidence="1">
    <location>
        <begin position="24"/>
        <end position="178"/>
    </location>
</feature>
<keyword evidence="1" id="KW-0732">Signal</keyword>
<dbReference type="EMBL" id="PUHZ01000016">
    <property type="protein sequence ID" value="PQO45017.1"/>
    <property type="molecule type" value="Genomic_DNA"/>
</dbReference>
<reference evidence="2 3" key="1">
    <citation type="submission" date="2018-02" db="EMBL/GenBank/DDBJ databases">
        <title>Comparative genomes isolates from brazilian mangrove.</title>
        <authorList>
            <person name="Araujo J.E."/>
            <person name="Taketani R.G."/>
            <person name="Silva M.C.P."/>
            <person name="Loureco M.V."/>
            <person name="Andreote F.D."/>
        </authorList>
    </citation>
    <scope>NUCLEOTIDE SEQUENCE [LARGE SCALE GENOMIC DNA]</scope>
    <source>
        <strain evidence="2 3">Nap-Phe MGV</strain>
    </source>
</reference>
<evidence type="ECO:0000256" key="1">
    <source>
        <dbReference type="SAM" id="SignalP"/>
    </source>
</evidence>
<sequence length="178" mass="19889">MNRGQGIALAIAAAFAMAGSSDAGWHEFWERAHLDYARNKCWPEPFLTHDRNATRNYLSQMAAAGIRLQNTLGDQHFDNETNQITRGGEMKIRQILEGLPDRRAVFVRRGLTLEVTQARMASVEAAMTRMLGPNAHPEIYETGSEPYGRPADFIDDIYRAERSSIPAPRLPEASSSTQ</sequence>
<comment type="caution">
    <text evidence="2">The sequence shown here is derived from an EMBL/GenBank/DDBJ whole genome shotgun (WGS) entry which is preliminary data.</text>
</comment>
<organism evidence="2 3">
    <name type="scientific">Blastopirellula marina</name>
    <dbReference type="NCBI Taxonomy" id="124"/>
    <lineage>
        <taxon>Bacteria</taxon>
        <taxon>Pseudomonadati</taxon>
        <taxon>Planctomycetota</taxon>
        <taxon>Planctomycetia</taxon>
        <taxon>Pirellulales</taxon>
        <taxon>Pirellulaceae</taxon>
        <taxon>Blastopirellula</taxon>
    </lineage>
</organism>
<gene>
    <name evidence="2" type="ORF">C5Y93_15910</name>
</gene>
<name>A0A2S8GKP9_9BACT</name>
<evidence type="ECO:0008006" key="4">
    <source>
        <dbReference type="Google" id="ProtNLM"/>
    </source>
</evidence>
<evidence type="ECO:0000313" key="3">
    <source>
        <dbReference type="Proteomes" id="UP000237819"/>
    </source>
</evidence>
<dbReference type="Proteomes" id="UP000237819">
    <property type="component" value="Unassembled WGS sequence"/>
</dbReference>
<dbReference type="RefSeq" id="WP_105336417.1">
    <property type="nucleotide sequence ID" value="NZ_PUHZ01000016.1"/>
</dbReference>
<dbReference type="AlphaFoldDB" id="A0A2S8GKP9"/>